<evidence type="ECO:0000313" key="2">
    <source>
        <dbReference type="Proteomes" id="UP001596267"/>
    </source>
</evidence>
<accession>A0ABW1W979</accession>
<evidence type="ECO:0000313" key="1">
    <source>
        <dbReference type="EMBL" id="MFC6385111.1"/>
    </source>
</evidence>
<proteinExistence type="predicted"/>
<comment type="caution">
    <text evidence="1">The sequence shown here is derived from an EMBL/GenBank/DDBJ whole genome shotgun (WGS) entry which is preliminary data.</text>
</comment>
<dbReference type="EMBL" id="JBHSTQ010000001">
    <property type="protein sequence ID" value="MFC6385111.1"/>
    <property type="molecule type" value="Genomic_DNA"/>
</dbReference>
<gene>
    <name evidence="1" type="ORF">ACFP7A_00730</name>
</gene>
<dbReference type="RefSeq" id="WP_253053744.1">
    <property type="nucleotide sequence ID" value="NZ_JAMXWN010000005.1"/>
</dbReference>
<keyword evidence="2" id="KW-1185">Reference proteome</keyword>
<reference evidence="2" key="1">
    <citation type="journal article" date="2019" name="Int. J. Syst. Evol. Microbiol.">
        <title>The Global Catalogue of Microorganisms (GCM) 10K type strain sequencing project: providing services to taxonomists for standard genome sequencing and annotation.</title>
        <authorList>
            <consortium name="The Broad Institute Genomics Platform"/>
            <consortium name="The Broad Institute Genome Sequencing Center for Infectious Disease"/>
            <person name="Wu L."/>
            <person name="Ma J."/>
        </authorList>
    </citation>
    <scope>NUCLEOTIDE SEQUENCE [LARGE SCALE GENOMIC DNA]</scope>
    <source>
        <strain evidence="2">CCUG 42001</strain>
    </source>
</reference>
<name>A0ABW1W979_9BACL</name>
<dbReference type="Proteomes" id="UP001596267">
    <property type="component" value="Unassembled WGS sequence"/>
</dbReference>
<protein>
    <submittedName>
        <fullName evidence="1">Uncharacterized protein</fullName>
    </submittedName>
</protein>
<organism evidence="1 2">
    <name type="scientific">Sporolactobacillus kofuensis</name>
    <dbReference type="NCBI Taxonomy" id="269672"/>
    <lineage>
        <taxon>Bacteria</taxon>
        <taxon>Bacillati</taxon>
        <taxon>Bacillota</taxon>
        <taxon>Bacilli</taxon>
        <taxon>Bacillales</taxon>
        <taxon>Sporolactobacillaceae</taxon>
        <taxon>Sporolactobacillus</taxon>
    </lineage>
</organism>
<sequence>MKSYEEIISFWAELNNDCRKNYNNMINLSGKAKVTLGISELESEFLKHKLLAQKAFVLAYINARRSGMNKHEIFGLLEAEAREIDRKIDAAHEDD</sequence>